<dbReference type="AlphaFoldDB" id="A0A7T8GRF5"/>
<reference evidence="3" key="1">
    <citation type="submission" date="2021-01" db="EMBL/GenBank/DDBJ databases">
        <title>Caligus Genome Assembly.</title>
        <authorList>
            <person name="Gallardo-Escarate C."/>
        </authorList>
    </citation>
    <scope>NUCLEOTIDE SEQUENCE [LARGE SCALE GENOMIC DNA]</scope>
</reference>
<dbReference type="Proteomes" id="UP000595437">
    <property type="component" value="Chromosome 15"/>
</dbReference>
<dbReference type="OrthoDB" id="6364263at2759"/>
<keyword evidence="1" id="KW-0732">Signal</keyword>
<keyword evidence="2" id="KW-0808">Transferase</keyword>
<name>A0A7T8GRF5_CALRO</name>
<evidence type="ECO:0000313" key="2">
    <source>
        <dbReference type="EMBL" id="QQP36393.1"/>
    </source>
</evidence>
<feature type="non-terminal residue" evidence="2">
    <location>
        <position position="60"/>
    </location>
</feature>
<feature type="signal peptide" evidence="1">
    <location>
        <begin position="1"/>
        <end position="17"/>
    </location>
</feature>
<organism evidence="2 3">
    <name type="scientific">Caligus rogercresseyi</name>
    <name type="common">Sea louse</name>
    <dbReference type="NCBI Taxonomy" id="217165"/>
    <lineage>
        <taxon>Eukaryota</taxon>
        <taxon>Metazoa</taxon>
        <taxon>Ecdysozoa</taxon>
        <taxon>Arthropoda</taxon>
        <taxon>Crustacea</taxon>
        <taxon>Multicrustacea</taxon>
        <taxon>Hexanauplia</taxon>
        <taxon>Copepoda</taxon>
        <taxon>Siphonostomatoida</taxon>
        <taxon>Caligidae</taxon>
        <taxon>Caligus</taxon>
    </lineage>
</organism>
<dbReference type="EMBL" id="CP045904">
    <property type="protein sequence ID" value="QQP36393.1"/>
    <property type="molecule type" value="Genomic_DNA"/>
</dbReference>
<evidence type="ECO:0000313" key="3">
    <source>
        <dbReference type="Proteomes" id="UP000595437"/>
    </source>
</evidence>
<sequence>NRMLVFALMLAFKRVLGLRAYLHSNVLEDINHYFPSATQIPSLERHFCLPFEAWDYMMPE</sequence>
<keyword evidence="3" id="KW-1185">Reference proteome</keyword>
<feature type="chain" id="PRO_5031227837" evidence="1">
    <location>
        <begin position="18"/>
        <end position="60"/>
    </location>
</feature>
<proteinExistence type="predicted"/>
<dbReference type="GO" id="GO:0016757">
    <property type="term" value="F:glycosyltransferase activity"/>
    <property type="evidence" value="ECO:0007669"/>
    <property type="project" value="UniProtKB-KW"/>
</dbReference>
<gene>
    <name evidence="2" type="ORF">FKW44_021477</name>
</gene>
<feature type="non-terminal residue" evidence="2">
    <location>
        <position position="1"/>
    </location>
</feature>
<evidence type="ECO:0000256" key="1">
    <source>
        <dbReference type="SAM" id="SignalP"/>
    </source>
</evidence>
<accession>A0A7T8GRF5</accession>
<keyword evidence="2" id="KW-0328">Glycosyltransferase</keyword>
<protein>
    <submittedName>
        <fullName evidence="2">L-Fucosyltransferase</fullName>
    </submittedName>
</protein>